<evidence type="ECO:0000256" key="2">
    <source>
        <dbReference type="SAM" id="SignalP"/>
    </source>
</evidence>
<dbReference type="Pfam" id="PF05617">
    <property type="entry name" value="Prolamin_like"/>
    <property type="match status" value="2"/>
</dbReference>
<name>A0A6A4NQD1_LUPAL</name>
<gene>
    <name evidence="4" type="ORF">Lalb_Chr19g0134251</name>
</gene>
<keyword evidence="5" id="KW-1185">Reference proteome</keyword>
<feature type="domain" description="Prolamin-like" evidence="3">
    <location>
        <begin position="35"/>
        <end position="108"/>
    </location>
</feature>
<dbReference type="Proteomes" id="UP000447434">
    <property type="component" value="Chromosome 19"/>
</dbReference>
<sequence length="196" mass="21908">MAKFSDHIIILVAFFLATTIAKKPNIPALETAYQCQTYFGQECGVQVYDRIFGTNVSDLPINCCYKLVQMGYPCHTRLTVSTGKSPNHVNEDLKVTLAKSDIIYDKCDEATYPGNILYLASCIDKIGTDCGDEVSKYIVFDGNVSKQCCQKLVKTGQDCNDNLAKALIRIPELRNEDATQIIERGKKIFQQCQKSK</sequence>
<dbReference type="OrthoDB" id="1368054at2759"/>
<feature type="chain" id="PRO_5025625535" evidence="2">
    <location>
        <begin position="22"/>
        <end position="196"/>
    </location>
</feature>
<evidence type="ECO:0000259" key="3">
    <source>
        <dbReference type="Pfam" id="PF05617"/>
    </source>
</evidence>
<organism evidence="4 5">
    <name type="scientific">Lupinus albus</name>
    <name type="common">White lupine</name>
    <name type="synonym">Lupinus termis</name>
    <dbReference type="NCBI Taxonomy" id="3870"/>
    <lineage>
        <taxon>Eukaryota</taxon>
        <taxon>Viridiplantae</taxon>
        <taxon>Streptophyta</taxon>
        <taxon>Embryophyta</taxon>
        <taxon>Tracheophyta</taxon>
        <taxon>Spermatophyta</taxon>
        <taxon>Magnoliopsida</taxon>
        <taxon>eudicotyledons</taxon>
        <taxon>Gunneridae</taxon>
        <taxon>Pentapetalae</taxon>
        <taxon>rosids</taxon>
        <taxon>fabids</taxon>
        <taxon>Fabales</taxon>
        <taxon>Fabaceae</taxon>
        <taxon>Papilionoideae</taxon>
        <taxon>50 kb inversion clade</taxon>
        <taxon>genistoids sensu lato</taxon>
        <taxon>core genistoids</taxon>
        <taxon>Genisteae</taxon>
        <taxon>Lupinus</taxon>
    </lineage>
</organism>
<proteinExistence type="predicted"/>
<keyword evidence="1 2" id="KW-0732">Signal</keyword>
<dbReference type="EMBL" id="WOCE01000019">
    <property type="protein sequence ID" value="KAE9592915.1"/>
    <property type="molecule type" value="Genomic_DNA"/>
</dbReference>
<dbReference type="PANTHER" id="PTHR31951:SF22">
    <property type="entry name" value="ECA1 GAMETOGENESIS RELATED FAMILY"/>
    <property type="match status" value="1"/>
</dbReference>
<feature type="signal peptide" evidence="2">
    <location>
        <begin position="1"/>
        <end position="21"/>
    </location>
</feature>
<accession>A0A6A4NQD1</accession>
<reference evidence="5" key="1">
    <citation type="journal article" date="2020" name="Nat. Commun.">
        <title>Genome sequence of the cluster root forming white lupin.</title>
        <authorList>
            <person name="Hufnagel B."/>
            <person name="Marques A."/>
            <person name="Soriano A."/>
            <person name="Marques L."/>
            <person name="Divol F."/>
            <person name="Doumas P."/>
            <person name="Sallet E."/>
            <person name="Mancinotti D."/>
            <person name="Carrere S."/>
            <person name="Marande W."/>
            <person name="Arribat S."/>
            <person name="Keller J."/>
            <person name="Huneau C."/>
            <person name="Blein T."/>
            <person name="Aime D."/>
            <person name="Laguerre M."/>
            <person name="Taylor J."/>
            <person name="Schubert V."/>
            <person name="Nelson M."/>
            <person name="Geu-Flores F."/>
            <person name="Crespi M."/>
            <person name="Gallardo-Guerrero K."/>
            <person name="Delaux P.-M."/>
            <person name="Salse J."/>
            <person name="Berges H."/>
            <person name="Guyot R."/>
            <person name="Gouzy J."/>
            <person name="Peret B."/>
        </authorList>
    </citation>
    <scope>NUCLEOTIDE SEQUENCE [LARGE SCALE GENOMIC DNA]</scope>
    <source>
        <strain evidence="5">cv. Amiga</strain>
    </source>
</reference>
<evidence type="ECO:0000313" key="5">
    <source>
        <dbReference type="Proteomes" id="UP000447434"/>
    </source>
</evidence>
<evidence type="ECO:0000256" key="1">
    <source>
        <dbReference type="ARBA" id="ARBA00022729"/>
    </source>
</evidence>
<dbReference type="AlphaFoldDB" id="A0A6A4NQD1"/>
<dbReference type="InterPro" id="IPR008502">
    <property type="entry name" value="Prolamin-like"/>
</dbReference>
<comment type="caution">
    <text evidence="4">The sequence shown here is derived from an EMBL/GenBank/DDBJ whole genome shotgun (WGS) entry which is preliminary data.</text>
</comment>
<protein>
    <submittedName>
        <fullName evidence="4">Putative Prolamin-like domain-containing protein</fullName>
    </submittedName>
</protein>
<evidence type="ECO:0000313" key="4">
    <source>
        <dbReference type="EMBL" id="KAE9592915.1"/>
    </source>
</evidence>
<feature type="domain" description="Prolamin-like" evidence="3">
    <location>
        <begin position="122"/>
        <end position="192"/>
    </location>
</feature>
<dbReference type="PANTHER" id="PTHR31951">
    <property type="entry name" value="BIFUNCTIONAL INHIBITOR/LIPID-TRANSFER PROTEIN/SEED STORAGE 2S ALBUMIN SUPERFAMILY PROTEIN-RELATED"/>
    <property type="match status" value="1"/>
</dbReference>